<keyword evidence="2" id="KW-1185">Reference proteome</keyword>
<accession>A0ACC1KJD2</accession>
<protein>
    <submittedName>
        <fullName evidence="1">Uncharacterized protein</fullName>
    </submittedName>
</protein>
<sequence>MVFGRHRSSARATAPQSHRDSVLVRASTISCQTAADASRPPMVHTLSAPIYSPAQHPTIAEDGCEVVPQFFPGYCNSVPQSPSSAARPSQNRNSISPAASQRRAGSIKLPPAPGSDAGPRRYSNASSVSSTSTIPGHHLPNQYQAPCYEVQAASIGR</sequence>
<comment type="caution">
    <text evidence="1">The sequence shown here is derived from an EMBL/GenBank/DDBJ whole genome shotgun (WGS) entry which is preliminary data.</text>
</comment>
<evidence type="ECO:0000313" key="1">
    <source>
        <dbReference type="EMBL" id="KAJ2790964.1"/>
    </source>
</evidence>
<evidence type="ECO:0000313" key="2">
    <source>
        <dbReference type="Proteomes" id="UP001140066"/>
    </source>
</evidence>
<reference evidence="1" key="1">
    <citation type="submission" date="2022-07" db="EMBL/GenBank/DDBJ databases">
        <title>Phylogenomic reconstructions and comparative analyses of Kickxellomycotina fungi.</title>
        <authorList>
            <person name="Reynolds N.K."/>
            <person name="Stajich J.E."/>
            <person name="Barry K."/>
            <person name="Grigoriev I.V."/>
            <person name="Crous P."/>
            <person name="Smith M.E."/>
        </authorList>
    </citation>
    <scope>NUCLEOTIDE SEQUENCE</scope>
    <source>
        <strain evidence="1">BCRC 34191</strain>
    </source>
</reference>
<dbReference type="EMBL" id="JANBUK010000229">
    <property type="protein sequence ID" value="KAJ2790964.1"/>
    <property type="molecule type" value="Genomic_DNA"/>
</dbReference>
<name>A0ACC1KJD2_9FUNG</name>
<gene>
    <name evidence="1" type="ORF">GGI18_001468</name>
</gene>
<proteinExistence type="predicted"/>
<dbReference type="Proteomes" id="UP001140066">
    <property type="component" value="Unassembled WGS sequence"/>
</dbReference>
<organism evidence="1 2">
    <name type="scientific">Coemansia linderi</name>
    <dbReference type="NCBI Taxonomy" id="2663919"/>
    <lineage>
        <taxon>Eukaryota</taxon>
        <taxon>Fungi</taxon>
        <taxon>Fungi incertae sedis</taxon>
        <taxon>Zoopagomycota</taxon>
        <taxon>Kickxellomycotina</taxon>
        <taxon>Kickxellomycetes</taxon>
        <taxon>Kickxellales</taxon>
        <taxon>Kickxellaceae</taxon>
        <taxon>Coemansia</taxon>
    </lineage>
</organism>